<dbReference type="EMBL" id="CP060811">
    <property type="protein sequence ID" value="QQN89054.1"/>
    <property type="molecule type" value="Genomic_DNA"/>
</dbReference>
<dbReference type="Gene3D" id="3.40.309.10">
    <property type="entry name" value="Aldehyde Dehydrogenase, Chain A, domain 2"/>
    <property type="match status" value="1"/>
</dbReference>
<accession>A0A7T7WKE0</accession>
<feature type="active site" evidence="3">
    <location>
        <position position="248"/>
    </location>
</feature>
<dbReference type="Gene3D" id="3.40.605.10">
    <property type="entry name" value="Aldehyde Dehydrogenase, Chain A, domain 1"/>
    <property type="match status" value="1"/>
</dbReference>
<dbReference type="InterPro" id="IPR029510">
    <property type="entry name" value="Ald_DH_CS_GLU"/>
</dbReference>
<reference evidence="6 7" key="1">
    <citation type="submission" date="2020-08" db="EMBL/GenBank/DDBJ databases">
        <title>Emergence of ISAba1-mediated novel tet(X) in Acinetobacter variabilis from a chicken farm.</title>
        <authorList>
            <person name="Peng K."/>
            <person name="Li R."/>
        </authorList>
    </citation>
    <scope>NUCLEOTIDE SEQUENCE [LARGE SCALE GENOMIC DNA]</scope>
    <source>
        <strain evidence="6 7">XM9F202-2</strain>
    </source>
</reference>
<gene>
    <name evidence="6" type="ORF">IAQ69_05160</name>
</gene>
<evidence type="ECO:0000259" key="5">
    <source>
        <dbReference type="Pfam" id="PF00171"/>
    </source>
</evidence>
<dbReference type="AlphaFoldDB" id="A0A7T7WKE0"/>
<dbReference type="Pfam" id="PF00171">
    <property type="entry name" value="Aldedh"/>
    <property type="match status" value="1"/>
</dbReference>
<dbReference type="InterPro" id="IPR016160">
    <property type="entry name" value="Ald_DH_CS_CYS"/>
</dbReference>
<evidence type="ECO:0000313" key="7">
    <source>
        <dbReference type="Proteomes" id="UP000596079"/>
    </source>
</evidence>
<feature type="domain" description="Aldehyde dehydrogenase" evidence="5">
    <location>
        <begin position="21"/>
        <end position="466"/>
    </location>
</feature>
<evidence type="ECO:0000256" key="4">
    <source>
        <dbReference type="RuleBase" id="RU003345"/>
    </source>
</evidence>
<dbReference type="Proteomes" id="UP000596079">
    <property type="component" value="Chromosome"/>
</dbReference>
<evidence type="ECO:0000256" key="1">
    <source>
        <dbReference type="ARBA" id="ARBA00009986"/>
    </source>
</evidence>
<protein>
    <submittedName>
        <fullName evidence="6">Aldehyde dehydrogenase family protein</fullName>
    </submittedName>
</protein>
<dbReference type="InterPro" id="IPR044086">
    <property type="entry name" value="LUC3-like"/>
</dbReference>
<name>A0A7T7WKE0_9GAMM</name>
<proteinExistence type="inferred from homology"/>
<organism evidence="6 7">
    <name type="scientific">Acinetobacter variabilis</name>
    <dbReference type="NCBI Taxonomy" id="70346"/>
    <lineage>
        <taxon>Bacteria</taxon>
        <taxon>Pseudomonadati</taxon>
        <taxon>Pseudomonadota</taxon>
        <taxon>Gammaproteobacteria</taxon>
        <taxon>Moraxellales</taxon>
        <taxon>Moraxellaceae</taxon>
        <taxon>Acinetobacter</taxon>
    </lineage>
</organism>
<dbReference type="PANTHER" id="PTHR11699">
    <property type="entry name" value="ALDEHYDE DEHYDROGENASE-RELATED"/>
    <property type="match status" value="1"/>
</dbReference>
<evidence type="ECO:0000256" key="3">
    <source>
        <dbReference type="PROSITE-ProRule" id="PRU10007"/>
    </source>
</evidence>
<evidence type="ECO:0000256" key="2">
    <source>
        <dbReference type="ARBA" id="ARBA00023002"/>
    </source>
</evidence>
<sequence>MTNLHVSQPVGCIIQGKMVQGAAESFVVINPADEQVLALCSSPSEAQIEDTIRSAEQAFHQWKNMDDAARQAILHRIADRIEEHREELARLVVQEQGKPYALAEFEVGGAIAWTRYQAELKIETEILQDDANKRIELHHRPLGVVASVTPWNWPLMIAVWHIMPAIRAGNVVINKPSEFTPLSTLRLGELIQQEVAPGVVSILTGGGEVGANLTSHPAIAKVVFTGSTATGQRIMQNAAATFKHLTLELGGNDAGIVLPDTDIQAMATRIFNGAFINMGQTCAALKRLYVHDSQYDSLAQELVKVAQQQSLGDGLAETTTFGPVQNIKQYQKVQTMIQEAQDEGAIVMTSGQNLPDTGYFIAPTIVTNVSPDSRLVQEEQFGPVLPLIRYHDIEEVLTKANNTDFGLGGSIWSSDLEQAQQFAQRLSCGTAWINTHGEIFPHVPFGGWKHSGIGAQFGLSGLLENTIQQVVHINKN</sequence>
<dbReference type="RefSeq" id="WP_200230289.1">
    <property type="nucleotide sequence ID" value="NZ_CP060811.1"/>
</dbReference>
<dbReference type="InterPro" id="IPR016163">
    <property type="entry name" value="Ald_DH_C"/>
</dbReference>
<comment type="similarity">
    <text evidence="1 4">Belongs to the aldehyde dehydrogenase family.</text>
</comment>
<dbReference type="PROSITE" id="PS00687">
    <property type="entry name" value="ALDEHYDE_DEHYDR_GLU"/>
    <property type="match status" value="1"/>
</dbReference>
<dbReference type="SUPFAM" id="SSF53720">
    <property type="entry name" value="ALDH-like"/>
    <property type="match status" value="1"/>
</dbReference>
<keyword evidence="2 4" id="KW-0560">Oxidoreductase</keyword>
<dbReference type="GO" id="GO:0016620">
    <property type="term" value="F:oxidoreductase activity, acting on the aldehyde or oxo group of donors, NAD or NADP as acceptor"/>
    <property type="evidence" value="ECO:0007669"/>
    <property type="project" value="InterPro"/>
</dbReference>
<dbReference type="PROSITE" id="PS00070">
    <property type="entry name" value="ALDEHYDE_DEHYDR_CYS"/>
    <property type="match status" value="1"/>
</dbReference>
<dbReference type="FunFam" id="3.40.605.10:FF:000007">
    <property type="entry name" value="NAD/NADP-dependent betaine aldehyde dehydrogenase"/>
    <property type="match status" value="1"/>
</dbReference>
<dbReference type="InterPro" id="IPR016161">
    <property type="entry name" value="Ald_DH/histidinol_DH"/>
</dbReference>
<dbReference type="InterPro" id="IPR016162">
    <property type="entry name" value="Ald_DH_N"/>
</dbReference>
<evidence type="ECO:0000313" key="6">
    <source>
        <dbReference type="EMBL" id="QQN89054.1"/>
    </source>
</evidence>
<dbReference type="InterPro" id="IPR015590">
    <property type="entry name" value="Aldehyde_DH_dom"/>
</dbReference>
<dbReference type="FunFam" id="3.40.309.10:FF:000009">
    <property type="entry name" value="Aldehyde dehydrogenase A"/>
    <property type="match status" value="1"/>
</dbReference>
<dbReference type="GeneID" id="89666480"/>
<dbReference type="CDD" id="cd07106">
    <property type="entry name" value="ALDH_AldA-AAD23400"/>
    <property type="match status" value="1"/>
</dbReference>